<evidence type="ECO:0000256" key="8">
    <source>
        <dbReference type="ARBA" id="ARBA00022989"/>
    </source>
</evidence>
<gene>
    <name evidence="15" type="ORF">SLEP1_g52188</name>
</gene>
<dbReference type="EMBL" id="BPVZ01000189">
    <property type="protein sequence ID" value="GKV45063.1"/>
    <property type="molecule type" value="Genomic_DNA"/>
</dbReference>
<dbReference type="PANTHER" id="PTHR48062">
    <property type="entry name" value="RECEPTOR-LIKE PROTEIN 14"/>
    <property type="match status" value="1"/>
</dbReference>
<feature type="signal peptide" evidence="13">
    <location>
        <begin position="1"/>
        <end position="21"/>
    </location>
</feature>
<keyword evidence="7" id="KW-0677">Repeat</keyword>
<dbReference type="FunFam" id="3.80.10.10:FF:000095">
    <property type="entry name" value="LRR receptor-like serine/threonine-protein kinase GSO1"/>
    <property type="match status" value="1"/>
</dbReference>
<comment type="caution">
    <text evidence="15">The sequence shown here is derived from an EMBL/GenBank/DDBJ whole genome shotgun (WGS) entry which is preliminary data.</text>
</comment>
<dbReference type="PROSITE" id="PS51450">
    <property type="entry name" value="LRR"/>
    <property type="match status" value="3"/>
</dbReference>
<dbReference type="Pfam" id="PF00560">
    <property type="entry name" value="LRR_1"/>
    <property type="match status" value="7"/>
</dbReference>
<feature type="transmembrane region" description="Helical" evidence="12">
    <location>
        <begin position="1220"/>
        <end position="1237"/>
    </location>
</feature>
<keyword evidence="10" id="KW-0675">Receptor</keyword>
<keyword evidence="11" id="KW-0325">Glycoprotein</keyword>
<evidence type="ECO:0000256" key="2">
    <source>
        <dbReference type="ARBA" id="ARBA00009592"/>
    </source>
</evidence>
<keyword evidence="4" id="KW-0433">Leucine-rich repeat</keyword>
<dbReference type="Proteomes" id="UP001054252">
    <property type="component" value="Unassembled WGS sequence"/>
</dbReference>
<keyword evidence="8 12" id="KW-1133">Transmembrane helix</keyword>
<dbReference type="PRINTS" id="PR00019">
    <property type="entry name" value="LEURICHRPT"/>
</dbReference>
<dbReference type="SUPFAM" id="SSF52047">
    <property type="entry name" value="RNI-like"/>
    <property type="match status" value="2"/>
</dbReference>
<feature type="domain" description="Leucine-rich repeat-containing N-terminal plant-type" evidence="14">
    <location>
        <begin position="27"/>
        <end position="66"/>
    </location>
</feature>
<dbReference type="InterPro" id="IPR003591">
    <property type="entry name" value="Leu-rich_rpt_typical-subtyp"/>
</dbReference>
<evidence type="ECO:0000259" key="14">
    <source>
        <dbReference type="Pfam" id="PF08263"/>
    </source>
</evidence>
<dbReference type="PANTHER" id="PTHR48062:SF21">
    <property type="entry name" value="RECEPTOR-LIKE PROTEIN 12"/>
    <property type="match status" value="1"/>
</dbReference>
<dbReference type="Gene3D" id="3.80.10.10">
    <property type="entry name" value="Ribonuclease Inhibitor"/>
    <property type="match status" value="6"/>
</dbReference>
<dbReference type="SUPFAM" id="SSF52058">
    <property type="entry name" value="L domain-like"/>
    <property type="match status" value="1"/>
</dbReference>
<evidence type="ECO:0000256" key="5">
    <source>
        <dbReference type="ARBA" id="ARBA00022692"/>
    </source>
</evidence>
<dbReference type="InterPro" id="IPR051502">
    <property type="entry name" value="RLP_Defense_Trigger"/>
</dbReference>
<evidence type="ECO:0000256" key="7">
    <source>
        <dbReference type="ARBA" id="ARBA00022737"/>
    </source>
</evidence>
<evidence type="ECO:0000313" key="15">
    <source>
        <dbReference type="EMBL" id="GKV45063.1"/>
    </source>
</evidence>
<evidence type="ECO:0000256" key="4">
    <source>
        <dbReference type="ARBA" id="ARBA00022614"/>
    </source>
</evidence>
<evidence type="ECO:0000313" key="16">
    <source>
        <dbReference type="Proteomes" id="UP001054252"/>
    </source>
</evidence>
<accession>A0AAV5M851</accession>
<evidence type="ECO:0000256" key="9">
    <source>
        <dbReference type="ARBA" id="ARBA00023136"/>
    </source>
</evidence>
<evidence type="ECO:0000256" key="3">
    <source>
        <dbReference type="ARBA" id="ARBA00022475"/>
    </source>
</evidence>
<dbReference type="Pfam" id="PF13855">
    <property type="entry name" value="LRR_8"/>
    <property type="match status" value="1"/>
</dbReference>
<feature type="transmembrane region" description="Helical" evidence="12">
    <location>
        <begin position="1191"/>
        <end position="1213"/>
    </location>
</feature>
<keyword evidence="6 13" id="KW-0732">Signal</keyword>
<name>A0AAV5M851_9ROSI</name>
<evidence type="ECO:0000256" key="12">
    <source>
        <dbReference type="SAM" id="Phobius"/>
    </source>
</evidence>
<feature type="chain" id="PRO_5043551537" description="Leucine-rich repeat-containing N-terminal plant-type domain-containing protein" evidence="13">
    <location>
        <begin position="22"/>
        <end position="1245"/>
    </location>
</feature>
<protein>
    <recommendedName>
        <fullName evidence="14">Leucine-rich repeat-containing N-terminal plant-type domain-containing protein</fullName>
    </recommendedName>
</protein>
<dbReference type="SMART" id="SM00365">
    <property type="entry name" value="LRR_SD22"/>
    <property type="match status" value="8"/>
</dbReference>
<sequence length="1245" mass="139362">MESKWLMYVLFTLFLLEGLWCQGCWDEERTSLLQLKTFFIKSWHLRNWERGEQNSDCCQWEGVECNSATGRVITLNLNYSSYKELDRDWYPLHSLMEWENVYLNASLFLTFVELKSLHLAGYGMAGCIENEGFERLSKLRNLEILDLGYNMLNNSILSSLTELSSLKSLYLVGNKFEASNHADGFEKLFKLRNLEILDLNDNMLNNCILSSLSELPSLKSLYLAANKFEASDYADGFERLSKLRNLEILDLSYNMLNNSILSSLSELPSLKSLYLANNKFQASNHGNVEMVNVCATYTLLIGRAVVPTVLGLRENCSPPTQTFLQFYILSKKLGFLKLSKRLSNLEILNLQGNFFTNSILPYLSELLSLKYLNLADNNLQASNRVEADLEKLSRLDHLEVLDLGGVNFSYNILSSLASLPSLKLLFLKSGTIRMNPSTRDFHNLSKVEGIFLEYSVLPTNFFRDIGALTSLKRLSLFNCGLSDSLTSPGLCELTHLLELDVGSNYLGGALPSCLANLTSLKSLSLDSNNFSGDIALSPLNKLTSLYNLSISDNHFQIPISFRPFFNHSKLKHIYAKNNEFYVDTNTESLEPTFQLNTLVLSGYGDCGGIPNFLHSQHDLEHLDLSHLNLTGEFPIWLLENNTRLHTLLLANNSLSGPIGFPSHFDHMNLEVLDISKNFFEGHIQMEIKTSLPSLRNLNISRNSLTGSISPSIGDMKLYYLDLSRNSLIGSIPPSIGDMKLYYLDLSRNSLTGSIPPSIGDMKLYHLDLSHNNLSGGIPDELTMGCSSLSVLVLSNNNLQGHIFSEKFSLFQLEELQLDGNHFSGSIPKGLSNCSSLSSIDFSNNNLSGKIPSWMGNLSYLREIIMPNNGLEGPIPIDFCQLQSLEILDLSNNNISGSLPACFKPMEINHVHLSKNRLEGSLITQFCNSFSLITLDLSDNQLSGNIPDCINMLGELSYLILKNNNLIGEIPIQLCKLQKLSLIDLSQNHLSGYIPSCLNITTFDEASKVDPSTAQVVAQPPGGPISTDEPVYFTTKSVSYSYKGKLLTYMSGIDFSCNKLTGEIPNEIGHLNKIHVLNLSHNFLVGQIPTTFSNLEQIESLDLSYNNLSGKIPPQLVKLHYLSIFSVAYNNLSGKTPAWVKQFATFNKNCYQGNPLLCGEPMRSCSAASPPPLIQGGPTQGREDDGSIDMGVFYVSLAVSYIMVLMTIAAVLYINPYWRRAWFYYTEMCFISCYYFMVDHLPKQFH</sequence>
<evidence type="ECO:0000256" key="13">
    <source>
        <dbReference type="SAM" id="SignalP"/>
    </source>
</evidence>
<dbReference type="AlphaFoldDB" id="A0AAV5M851"/>
<dbReference type="Pfam" id="PF07723">
    <property type="entry name" value="LRR_2"/>
    <property type="match status" value="1"/>
</dbReference>
<dbReference type="Pfam" id="PF08263">
    <property type="entry name" value="LRRNT_2"/>
    <property type="match status" value="1"/>
</dbReference>
<dbReference type="InterPro" id="IPR032675">
    <property type="entry name" value="LRR_dom_sf"/>
</dbReference>
<dbReference type="FunFam" id="3.80.10.10:FF:000213">
    <property type="entry name" value="Tyrosine-sulfated glycopeptide receptor 1"/>
    <property type="match status" value="1"/>
</dbReference>
<keyword evidence="16" id="KW-1185">Reference proteome</keyword>
<dbReference type="FunFam" id="3.80.10.10:FF:000041">
    <property type="entry name" value="LRR receptor-like serine/threonine-protein kinase ERECTA"/>
    <property type="match status" value="2"/>
</dbReference>
<dbReference type="InterPro" id="IPR013210">
    <property type="entry name" value="LRR_N_plant-typ"/>
</dbReference>
<dbReference type="SMART" id="SM00369">
    <property type="entry name" value="LRR_TYP"/>
    <property type="match status" value="12"/>
</dbReference>
<evidence type="ECO:0000256" key="1">
    <source>
        <dbReference type="ARBA" id="ARBA00004251"/>
    </source>
</evidence>
<dbReference type="InterPro" id="IPR013101">
    <property type="entry name" value="LRR_PRU1-like"/>
</dbReference>
<proteinExistence type="inferred from homology"/>
<reference evidence="15 16" key="1">
    <citation type="journal article" date="2021" name="Commun. Biol.">
        <title>The genome of Shorea leprosula (Dipterocarpaceae) highlights the ecological relevance of drought in aseasonal tropical rainforests.</title>
        <authorList>
            <person name="Ng K.K.S."/>
            <person name="Kobayashi M.J."/>
            <person name="Fawcett J.A."/>
            <person name="Hatakeyama M."/>
            <person name="Paape T."/>
            <person name="Ng C.H."/>
            <person name="Ang C.C."/>
            <person name="Tnah L.H."/>
            <person name="Lee C.T."/>
            <person name="Nishiyama T."/>
            <person name="Sese J."/>
            <person name="O'Brien M.J."/>
            <person name="Copetti D."/>
            <person name="Mohd Noor M.I."/>
            <person name="Ong R.C."/>
            <person name="Putra M."/>
            <person name="Sireger I.Z."/>
            <person name="Indrioko S."/>
            <person name="Kosugi Y."/>
            <person name="Izuno A."/>
            <person name="Isagi Y."/>
            <person name="Lee S.L."/>
            <person name="Shimizu K.K."/>
        </authorList>
    </citation>
    <scope>NUCLEOTIDE SEQUENCE [LARGE SCALE GENOMIC DNA]</scope>
    <source>
        <strain evidence="15">214</strain>
    </source>
</reference>
<dbReference type="InterPro" id="IPR001611">
    <property type="entry name" value="Leu-rich_rpt"/>
</dbReference>
<evidence type="ECO:0000256" key="10">
    <source>
        <dbReference type="ARBA" id="ARBA00023170"/>
    </source>
</evidence>
<comment type="subcellular location">
    <subcellularLocation>
        <location evidence="1">Cell membrane</location>
        <topology evidence="1">Single-pass type I membrane protein</topology>
    </subcellularLocation>
</comment>
<keyword evidence="5 12" id="KW-0812">Transmembrane</keyword>
<evidence type="ECO:0000256" key="11">
    <source>
        <dbReference type="ARBA" id="ARBA00023180"/>
    </source>
</evidence>
<keyword evidence="9 12" id="KW-0472">Membrane</keyword>
<dbReference type="GO" id="GO:0005886">
    <property type="term" value="C:plasma membrane"/>
    <property type="evidence" value="ECO:0007669"/>
    <property type="project" value="UniProtKB-SubCell"/>
</dbReference>
<organism evidence="15 16">
    <name type="scientific">Rubroshorea leprosula</name>
    <dbReference type="NCBI Taxonomy" id="152421"/>
    <lineage>
        <taxon>Eukaryota</taxon>
        <taxon>Viridiplantae</taxon>
        <taxon>Streptophyta</taxon>
        <taxon>Embryophyta</taxon>
        <taxon>Tracheophyta</taxon>
        <taxon>Spermatophyta</taxon>
        <taxon>Magnoliopsida</taxon>
        <taxon>eudicotyledons</taxon>
        <taxon>Gunneridae</taxon>
        <taxon>Pentapetalae</taxon>
        <taxon>rosids</taxon>
        <taxon>malvids</taxon>
        <taxon>Malvales</taxon>
        <taxon>Dipterocarpaceae</taxon>
        <taxon>Rubroshorea</taxon>
    </lineage>
</organism>
<comment type="similarity">
    <text evidence="2">Belongs to the RLP family.</text>
</comment>
<evidence type="ECO:0000256" key="6">
    <source>
        <dbReference type="ARBA" id="ARBA00022729"/>
    </source>
</evidence>
<keyword evidence="3" id="KW-1003">Cell membrane</keyword>